<dbReference type="AlphaFoldDB" id="A0A7Z7QR83"/>
<evidence type="ECO:0000313" key="4">
    <source>
        <dbReference type="EMBL" id="SUM90197.1"/>
    </source>
</evidence>
<dbReference type="EMBL" id="POVK01000012">
    <property type="protein sequence ID" value="NHA33842.1"/>
    <property type="molecule type" value="Genomic_DNA"/>
</dbReference>
<dbReference type="EMBL" id="UHEF01000001">
    <property type="protein sequence ID" value="SUM90197.1"/>
    <property type="molecule type" value="Genomic_DNA"/>
</dbReference>
<reference evidence="2 5" key="3">
    <citation type="submission" date="2020-11" db="EMBL/GenBank/DDBJ databases">
        <authorList>
            <consortium name="Pathogen Informatics"/>
        </authorList>
    </citation>
    <scope>NUCLEOTIDE SEQUENCE [LARGE SCALE GENOMIC DNA]</scope>
    <source>
        <strain evidence="2 5">NCTC12218</strain>
    </source>
</reference>
<gene>
    <name evidence="3" type="ORF">C1O36_04770</name>
    <name evidence="4" type="ORF">NCTC12218_02277</name>
</gene>
<dbReference type="Proteomes" id="UP000264146">
    <property type="component" value="Chromosome"/>
</dbReference>
<dbReference type="Pfam" id="PF17261">
    <property type="entry name" value="DUF5327"/>
    <property type="match status" value="1"/>
</dbReference>
<name>A0A7Z7QR83_STASC</name>
<dbReference type="EMBL" id="LR962863">
    <property type="protein sequence ID" value="CAD7360600.1"/>
    <property type="molecule type" value="Genomic_DNA"/>
</dbReference>
<proteinExistence type="predicted"/>
<evidence type="ECO:0000313" key="5">
    <source>
        <dbReference type="Proteomes" id="UP000264146"/>
    </source>
</evidence>
<dbReference type="Proteomes" id="UP000572988">
    <property type="component" value="Unassembled WGS sequence"/>
</dbReference>
<sequence length="108" mass="12214">MNKEKLIQLLEQELVQADAATTDEAFHKHIYAIHTLTSLYVDEETPKFSKHNLSETNKNRHTSRSSEVTDEEIKMMGGKVSSSPQQLDSNQRMVTDDEVGNGASIFDF</sequence>
<reference evidence="4" key="2">
    <citation type="submission" date="2018-06" db="EMBL/GenBank/DDBJ databases">
        <authorList>
            <consortium name="Pathogen Informatics"/>
            <person name="Doyle S."/>
        </authorList>
    </citation>
    <scope>NUCLEOTIDE SEQUENCE [LARGE SCALE GENOMIC DNA]</scope>
    <source>
        <strain evidence="4">NCTC12218</strain>
    </source>
</reference>
<evidence type="ECO:0000256" key="1">
    <source>
        <dbReference type="SAM" id="MobiDB-lite"/>
    </source>
</evidence>
<protein>
    <recommendedName>
        <fullName evidence="7">YwdI family protein</fullName>
    </recommendedName>
</protein>
<organism evidence="4">
    <name type="scientific">Staphylococcus schleiferi</name>
    <dbReference type="NCBI Taxonomy" id="1295"/>
    <lineage>
        <taxon>Bacteria</taxon>
        <taxon>Bacillati</taxon>
        <taxon>Bacillota</taxon>
        <taxon>Bacilli</taxon>
        <taxon>Bacillales</taxon>
        <taxon>Staphylococcaceae</taxon>
        <taxon>Staphylococcus</taxon>
    </lineage>
</organism>
<evidence type="ECO:0000313" key="2">
    <source>
        <dbReference type="EMBL" id="CAD7360600.1"/>
    </source>
</evidence>
<feature type="compositionally biased region" description="Polar residues" evidence="1">
    <location>
        <begin position="80"/>
        <end position="93"/>
    </location>
</feature>
<reference evidence="3 6" key="1">
    <citation type="submission" date="2018-01" db="EMBL/GenBank/DDBJ databases">
        <title>Complete genome sequence of Staphylococcus Scheliferi isolated from human.</title>
        <authorList>
            <person name="Abouelkhair M.A."/>
            <person name="Bemis D.A."/>
            <person name="Kania S.A."/>
        </authorList>
    </citation>
    <scope>NUCLEOTIDE SEQUENCE [LARGE SCALE GENOMIC DNA]</scope>
    <source>
        <strain evidence="3 6">ATCC 43808</strain>
    </source>
</reference>
<dbReference type="InterPro" id="IPR035218">
    <property type="entry name" value="DUF5327"/>
</dbReference>
<dbReference type="GeneID" id="93790918"/>
<accession>A0A7Z7QR83</accession>
<feature type="region of interest" description="Disordered" evidence="1">
    <location>
        <begin position="49"/>
        <end position="108"/>
    </location>
</feature>
<dbReference type="RefSeq" id="WP_016424339.1">
    <property type="nucleotide sequence ID" value="NZ_CABKRV010000001.1"/>
</dbReference>
<keyword evidence="6" id="KW-1185">Reference proteome</keyword>
<evidence type="ECO:0008006" key="7">
    <source>
        <dbReference type="Google" id="ProtNLM"/>
    </source>
</evidence>
<evidence type="ECO:0000313" key="3">
    <source>
        <dbReference type="EMBL" id="NHA33842.1"/>
    </source>
</evidence>
<evidence type="ECO:0000313" key="6">
    <source>
        <dbReference type="Proteomes" id="UP000572988"/>
    </source>
</evidence>